<feature type="domain" description="ATP-grasp" evidence="6">
    <location>
        <begin position="544"/>
        <end position="580"/>
    </location>
</feature>
<proteinExistence type="predicted"/>
<feature type="region of interest" description="Disordered" evidence="5">
    <location>
        <begin position="13"/>
        <end position="45"/>
    </location>
</feature>
<dbReference type="InterPro" id="IPR003781">
    <property type="entry name" value="CoA-bd"/>
</dbReference>
<protein>
    <submittedName>
        <fullName evidence="8">Acyl-CoA synthetase (NDP forming)</fullName>
        <ecNumber evidence="8">6.2.1.3</ecNumber>
    </submittedName>
</protein>
<dbReference type="Pfam" id="PF19045">
    <property type="entry name" value="Ligase_CoA_2"/>
    <property type="match status" value="1"/>
</dbReference>
<sequence length="940" mass="101447">MLVRSVGPLFPARENVSSNDVPRPMPDSSSVPSDTTPTSDPSYDLVGSRRQPLDAIFEPKNVAVIGASESPGSVGRTLLWNLVSNPFGGTVFPVNPKRDSVLGIEAYEGIGAVEADVDLAVIATPAPTVPGIVEQCGEAGVEGLVIVSAGFREVGEEGAALERDIKDIARTHGIRIVGPNCLGIMRPPNGLNATFAGSMANEGDVAFVSQSGALLTSILDWSFRENVGFSSFVSIGSMLDVDWGDMIEYLGDDPKTESIVLYMESIGNARSFLSAARDVAQSKPIIVIKAGRTDAAAEAAASHTGTLTGSDAVLNAAFRRSGVLRVDDINDLFYMAEVLSKQPRPEGRNLTILTNAGGPGVLATDALIGGGGELTPISEDATDAFDDILPGAWSHGNPVDILGDADPERYAESLEVAANDENSDGLLVVLTPQAMTEPTKTAEHLRPYARDNDKPILASWMGGDAVASGENILNESGLPTFAYPDTAARVFNHMWRYSYNLRALYETPSLPEDEPGLPDREAAAGIVQDTHESGRVLMTEHASKELLAAYGIPTVDSPVAETPEEAVAAAQEIGYPVVVKLHSTSITHKSDVGGVHLGLTSDADVEAAFAQVENNVAEGFDGVTVQPMIDRSDGYELIIGSSMDEQFGPVLLFGSGGQLVEVYQDRALGLPPLNRTLARRMMEQTQIYEALQGVRGREPVDLDALETLLVRFSQLVVEQPRVKEIDVNPLLARPGDDGLLALDARVVLHPYTKDDDELPTPAIRPYPRQYVGTHAMADSEEVTIRPIRPEDEPKLVTFHERLSERSVYLRYANLMKLEQRVAHDRLARICFIDYDREMALVAERPTEDGDDRIIGVGRLTQQPGRNEAEFAMLVIDEYQGEGIGTELLRRLVEVGTTEGLDRITADILQQNHAMQRVCEKLGFEVVRGDGREMVQAVKTL</sequence>
<dbReference type="PROSITE" id="PS51186">
    <property type="entry name" value="GNAT"/>
    <property type="match status" value="1"/>
</dbReference>
<evidence type="ECO:0000313" key="8">
    <source>
        <dbReference type="EMBL" id="CBH25267.1"/>
    </source>
</evidence>
<organism evidence="8 9">
    <name type="scientific">Salinibacter ruber (strain M8)</name>
    <dbReference type="NCBI Taxonomy" id="761659"/>
    <lineage>
        <taxon>Bacteria</taxon>
        <taxon>Pseudomonadati</taxon>
        <taxon>Rhodothermota</taxon>
        <taxon>Rhodothermia</taxon>
        <taxon>Rhodothermales</taxon>
        <taxon>Salinibacteraceae</taxon>
        <taxon>Salinibacter</taxon>
    </lineage>
</organism>
<dbReference type="SUPFAM" id="SSF55729">
    <property type="entry name" value="Acyl-CoA N-acyltransferases (Nat)"/>
    <property type="match status" value="1"/>
</dbReference>
<dbReference type="InterPro" id="IPR043938">
    <property type="entry name" value="Ligase_CoA_dom"/>
</dbReference>
<reference evidence="8 9" key="1">
    <citation type="journal article" date="2010" name="ISME J.">
        <title>Fine-scale evolution: genomic, phenotypic and ecological differentiation in two coexisting Salinibacter ruber strains.</title>
        <authorList>
            <person name="Pena A."/>
            <person name="Teeling H."/>
            <person name="Huerta-Cepas J."/>
            <person name="Santos F."/>
            <person name="Yarza P."/>
            <person name="Brito-Echeverria J."/>
            <person name="Lucio M."/>
            <person name="Schmitt-Kopplin P."/>
            <person name="Meseguer I."/>
            <person name="Schenowitz C."/>
            <person name="Dossat C."/>
            <person name="Barbe V."/>
            <person name="Dopazo J."/>
            <person name="Rossello-Mora R."/>
            <person name="Schuler M."/>
            <person name="Glockner F.O."/>
            <person name="Amann R."/>
            <person name="Gabaldon T."/>
            <person name="Anton J."/>
        </authorList>
    </citation>
    <scope>NUCLEOTIDE SEQUENCE [LARGE SCALE GENOMIC DNA]</scope>
    <source>
        <strain evidence="8 9">M8</strain>
    </source>
</reference>
<dbReference type="PANTHER" id="PTHR43334">
    <property type="entry name" value="ACETATE--COA LIGASE [ADP-FORMING]"/>
    <property type="match status" value="1"/>
</dbReference>
<dbReference type="GO" id="GO:0046872">
    <property type="term" value="F:metal ion binding"/>
    <property type="evidence" value="ECO:0007669"/>
    <property type="project" value="InterPro"/>
</dbReference>
<dbReference type="Gene3D" id="3.30.470.20">
    <property type="entry name" value="ATP-grasp fold, B domain"/>
    <property type="match status" value="1"/>
</dbReference>
<dbReference type="EMBL" id="FP565814">
    <property type="protein sequence ID" value="CBH25267.1"/>
    <property type="molecule type" value="Genomic_DNA"/>
</dbReference>
<dbReference type="InterPro" id="IPR051538">
    <property type="entry name" value="Acyl-CoA_Synth/Transferase"/>
</dbReference>
<evidence type="ECO:0000256" key="3">
    <source>
        <dbReference type="ARBA" id="ARBA00022840"/>
    </source>
</evidence>
<dbReference type="CDD" id="cd04301">
    <property type="entry name" value="NAT_SF"/>
    <property type="match status" value="1"/>
</dbReference>
<dbReference type="SMART" id="SM00881">
    <property type="entry name" value="CoA_binding"/>
    <property type="match status" value="1"/>
</dbReference>
<name>D5HB62_SALRM</name>
<dbReference type="HOGENOM" id="CLU_007415_0_2_10"/>
<dbReference type="SUPFAM" id="SSF51735">
    <property type="entry name" value="NAD(P)-binding Rossmann-fold domains"/>
    <property type="match status" value="1"/>
</dbReference>
<evidence type="ECO:0000256" key="5">
    <source>
        <dbReference type="SAM" id="MobiDB-lite"/>
    </source>
</evidence>
<dbReference type="InterPro" id="IPR036291">
    <property type="entry name" value="NAD(P)-bd_dom_sf"/>
</dbReference>
<dbReference type="InterPro" id="IPR011761">
    <property type="entry name" value="ATP-grasp"/>
</dbReference>
<evidence type="ECO:0000313" key="9">
    <source>
        <dbReference type="Proteomes" id="UP000000933"/>
    </source>
</evidence>
<dbReference type="Pfam" id="PF13302">
    <property type="entry name" value="Acetyltransf_3"/>
    <property type="match status" value="1"/>
</dbReference>
<dbReference type="GO" id="GO:0004467">
    <property type="term" value="F:long-chain fatty acid-CoA ligase activity"/>
    <property type="evidence" value="ECO:0007669"/>
    <property type="project" value="UniProtKB-EC"/>
</dbReference>
<dbReference type="Pfam" id="PF13380">
    <property type="entry name" value="CoA_binding_2"/>
    <property type="match status" value="1"/>
</dbReference>
<keyword evidence="3 4" id="KW-0067">ATP-binding</keyword>
<dbReference type="InterPro" id="IPR016181">
    <property type="entry name" value="Acyl_CoA_acyltransferase"/>
</dbReference>
<accession>D5HB62</accession>
<dbReference type="InterPro" id="IPR032875">
    <property type="entry name" value="Succ_CoA_lig_flav_dom"/>
</dbReference>
<keyword evidence="1 8" id="KW-0436">Ligase</keyword>
<dbReference type="InterPro" id="IPR000182">
    <property type="entry name" value="GNAT_dom"/>
</dbReference>
<dbReference type="PANTHER" id="PTHR43334:SF1">
    <property type="entry name" value="3-HYDROXYPROPIONATE--COA LIGASE [ADP-FORMING]"/>
    <property type="match status" value="1"/>
</dbReference>
<dbReference type="AlphaFoldDB" id="D5HB62"/>
<dbReference type="Proteomes" id="UP000000933">
    <property type="component" value="Chromosome"/>
</dbReference>
<dbReference type="InterPro" id="IPR016102">
    <property type="entry name" value="Succinyl-CoA_synth-like"/>
</dbReference>
<keyword evidence="2 4" id="KW-0547">Nucleotide-binding</keyword>
<dbReference type="PATRIC" id="fig|761659.10.peg.2551"/>
<dbReference type="Pfam" id="PF13607">
    <property type="entry name" value="Succ_CoA_lig"/>
    <property type="match status" value="1"/>
</dbReference>
<dbReference type="KEGG" id="srm:SRM_02346"/>
<dbReference type="GO" id="GO:0005524">
    <property type="term" value="F:ATP binding"/>
    <property type="evidence" value="ECO:0007669"/>
    <property type="project" value="UniProtKB-UniRule"/>
</dbReference>
<evidence type="ECO:0000259" key="6">
    <source>
        <dbReference type="PROSITE" id="PS50975"/>
    </source>
</evidence>
<feature type="domain" description="N-acetyltransferase" evidence="7">
    <location>
        <begin position="782"/>
        <end position="940"/>
    </location>
</feature>
<evidence type="ECO:0000256" key="4">
    <source>
        <dbReference type="PROSITE-ProRule" id="PRU00409"/>
    </source>
</evidence>
<dbReference type="InterPro" id="IPR013815">
    <property type="entry name" value="ATP_grasp_subdomain_1"/>
</dbReference>
<dbReference type="SUPFAM" id="SSF56059">
    <property type="entry name" value="Glutathione synthetase ATP-binding domain-like"/>
    <property type="match status" value="1"/>
</dbReference>
<gene>
    <name evidence="8" type="primary">lcfA</name>
    <name evidence="8" type="ordered locus">SRM_02346</name>
</gene>
<dbReference type="Gene3D" id="3.40.50.720">
    <property type="entry name" value="NAD(P)-binding Rossmann-like Domain"/>
    <property type="match status" value="1"/>
</dbReference>
<dbReference type="Gene3D" id="3.30.1490.20">
    <property type="entry name" value="ATP-grasp fold, A domain"/>
    <property type="match status" value="1"/>
</dbReference>
<dbReference type="Gene3D" id="3.40.630.30">
    <property type="match status" value="1"/>
</dbReference>
<dbReference type="Pfam" id="PF13549">
    <property type="entry name" value="ATP-grasp_5"/>
    <property type="match status" value="1"/>
</dbReference>
<dbReference type="SUPFAM" id="SSF52210">
    <property type="entry name" value="Succinyl-CoA synthetase domains"/>
    <property type="match status" value="2"/>
</dbReference>
<dbReference type="PROSITE" id="PS50975">
    <property type="entry name" value="ATP_GRASP"/>
    <property type="match status" value="1"/>
</dbReference>
<reference evidence="9" key="2">
    <citation type="submission" date="2010-04" db="EMBL/GenBank/DDBJ databases">
        <title>Genome sequence of Salinibacter ruber M8.</title>
        <authorList>
            <consortium name="Genoscope"/>
        </authorList>
    </citation>
    <scope>NUCLEOTIDE SEQUENCE [LARGE SCALE GENOMIC DNA]</scope>
    <source>
        <strain evidence="9">M8</strain>
    </source>
</reference>
<evidence type="ECO:0000256" key="2">
    <source>
        <dbReference type="ARBA" id="ARBA00022741"/>
    </source>
</evidence>
<feature type="compositionally biased region" description="Low complexity" evidence="5">
    <location>
        <begin position="20"/>
        <end position="42"/>
    </location>
</feature>
<evidence type="ECO:0000259" key="7">
    <source>
        <dbReference type="PROSITE" id="PS51186"/>
    </source>
</evidence>
<evidence type="ECO:0000256" key="1">
    <source>
        <dbReference type="ARBA" id="ARBA00022598"/>
    </source>
</evidence>
<dbReference type="GO" id="GO:0043758">
    <property type="term" value="F:acetate-CoA ligase (ADP-forming) activity"/>
    <property type="evidence" value="ECO:0007669"/>
    <property type="project" value="InterPro"/>
</dbReference>
<dbReference type="Gene3D" id="3.40.50.261">
    <property type="entry name" value="Succinyl-CoA synthetase domains"/>
    <property type="match status" value="2"/>
</dbReference>
<dbReference type="EC" id="6.2.1.3" evidence="8"/>
<dbReference type="GO" id="GO:0016747">
    <property type="term" value="F:acyltransferase activity, transferring groups other than amino-acyl groups"/>
    <property type="evidence" value="ECO:0007669"/>
    <property type="project" value="InterPro"/>
</dbReference>